<dbReference type="AlphaFoldDB" id="A0A8J4YQQ4"/>
<comment type="caution">
    <text evidence="6">The sequence shown here is derived from an EMBL/GenBank/DDBJ whole genome shotgun (WGS) entry which is preliminary data.</text>
</comment>
<evidence type="ECO:0000256" key="3">
    <source>
        <dbReference type="ARBA" id="ARBA00022806"/>
    </source>
</evidence>
<dbReference type="InterPro" id="IPR027417">
    <property type="entry name" value="P-loop_NTPase"/>
</dbReference>
<keyword evidence="4" id="KW-0067">ATP-binding</keyword>
<dbReference type="GO" id="GO:0003677">
    <property type="term" value="F:DNA binding"/>
    <property type="evidence" value="ECO:0007669"/>
    <property type="project" value="InterPro"/>
</dbReference>
<dbReference type="Gene3D" id="3.40.50.300">
    <property type="entry name" value="P-loop containing nucleotide triphosphate hydrolases"/>
    <property type="match status" value="1"/>
</dbReference>
<reference evidence="6" key="1">
    <citation type="submission" date="2020-07" db="EMBL/GenBank/DDBJ databases">
        <title>The High-quality genome of the commercially important snow crab, Chionoecetes opilio.</title>
        <authorList>
            <person name="Jeong J.-H."/>
            <person name="Ryu S."/>
        </authorList>
    </citation>
    <scope>NUCLEOTIDE SEQUENCE</scope>
    <source>
        <strain evidence="6">MADBK_172401_WGS</strain>
        <tissue evidence="6">Digestive gland</tissue>
    </source>
</reference>
<gene>
    <name evidence="6" type="primary">FBH1_2</name>
    <name evidence="6" type="ORF">GWK47_004896</name>
</gene>
<protein>
    <submittedName>
        <fullName evidence="6">F-box DNA helicase 1</fullName>
    </submittedName>
</protein>
<dbReference type="OrthoDB" id="6340454at2759"/>
<dbReference type="GO" id="GO:0005634">
    <property type="term" value="C:nucleus"/>
    <property type="evidence" value="ECO:0007669"/>
    <property type="project" value="TreeGrafter"/>
</dbReference>
<dbReference type="GO" id="GO:0016787">
    <property type="term" value="F:hydrolase activity"/>
    <property type="evidence" value="ECO:0007669"/>
    <property type="project" value="UniProtKB-KW"/>
</dbReference>
<dbReference type="Pfam" id="PF13361">
    <property type="entry name" value="UvrD_C"/>
    <property type="match status" value="1"/>
</dbReference>
<keyword evidence="7" id="KW-1185">Reference proteome</keyword>
<sequence>MGNKVNMYNYSGSNTPRHVQLLKTRCSAPQDTAQITFSTIHKAKGMEWDHVVLLEGALTTCLSHVNDPRGVLGRDEINLLYVSVTRAKKYLTVNATMLEVLRLSKERMEVVVGGEEVQEGCLCVQCEEPVDGKKLLVTKVFAMNVMMSCELTTLEGGYLCHACSTQPYPDVPGEGRPTLVSALQPYQDYDYSRTARLMLMCGRLPPQPTTD</sequence>
<proteinExistence type="predicted"/>
<evidence type="ECO:0000256" key="4">
    <source>
        <dbReference type="ARBA" id="ARBA00022840"/>
    </source>
</evidence>
<name>A0A8J4YQQ4_CHIOP</name>
<dbReference type="SUPFAM" id="SSF52540">
    <property type="entry name" value="P-loop containing nucleoside triphosphate hydrolases"/>
    <property type="match status" value="1"/>
</dbReference>
<dbReference type="GO" id="GO:0043138">
    <property type="term" value="F:3'-5' DNA helicase activity"/>
    <property type="evidence" value="ECO:0007669"/>
    <property type="project" value="TreeGrafter"/>
</dbReference>
<dbReference type="PANTHER" id="PTHR11070:SF30">
    <property type="entry name" value="F-BOX DNA HELICASE 1"/>
    <property type="match status" value="1"/>
</dbReference>
<dbReference type="Proteomes" id="UP000770661">
    <property type="component" value="Unassembled WGS sequence"/>
</dbReference>
<dbReference type="EMBL" id="JACEEZ010006337">
    <property type="protein sequence ID" value="KAG0724850.1"/>
    <property type="molecule type" value="Genomic_DNA"/>
</dbReference>
<dbReference type="GO" id="GO:0005524">
    <property type="term" value="F:ATP binding"/>
    <property type="evidence" value="ECO:0007669"/>
    <property type="project" value="UniProtKB-KW"/>
</dbReference>
<evidence type="ECO:0000313" key="7">
    <source>
        <dbReference type="Proteomes" id="UP000770661"/>
    </source>
</evidence>
<dbReference type="GO" id="GO:0000724">
    <property type="term" value="P:double-strand break repair via homologous recombination"/>
    <property type="evidence" value="ECO:0007669"/>
    <property type="project" value="TreeGrafter"/>
</dbReference>
<evidence type="ECO:0000313" key="6">
    <source>
        <dbReference type="EMBL" id="KAG0724850.1"/>
    </source>
</evidence>
<dbReference type="CDD" id="cd18809">
    <property type="entry name" value="SF1_C_RecD"/>
    <property type="match status" value="1"/>
</dbReference>
<evidence type="ECO:0000259" key="5">
    <source>
        <dbReference type="Pfam" id="PF13361"/>
    </source>
</evidence>
<keyword evidence="2" id="KW-0378">Hydrolase</keyword>
<evidence type="ECO:0000256" key="1">
    <source>
        <dbReference type="ARBA" id="ARBA00022741"/>
    </source>
</evidence>
<organism evidence="6 7">
    <name type="scientific">Chionoecetes opilio</name>
    <name type="common">Atlantic snow crab</name>
    <name type="synonym">Cancer opilio</name>
    <dbReference type="NCBI Taxonomy" id="41210"/>
    <lineage>
        <taxon>Eukaryota</taxon>
        <taxon>Metazoa</taxon>
        <taxon>Ecdysozoa</taxon>
        <taxon>Arthropoda</taxon>
        <taxon>Crustacea</taxon>
        <taxon>Multicrustacea</taxon>
        <taxon>Malacostraca</taxon>
        <taxon>Eumalacostraca</taxon>
        <taxon>Eucarida</taxon>
        <taxon>Decapoda</taxon>
        <taxon>Pleocyemata</taxon>
        <taxon>Brachyura</taxon>
        <taxon>Eubrachyura</taxon>
        <taxon>Majoidea</taxon>
        <taxon>Majidae</taxon>
        <taxon>Chionoecetes</taxon>
    </lineage>
</organism>
<accession>A0A8J4YQQ4</accession>
<dbReference type="InterPro" id="IPR000212">
    <property type="entry name" value="DNA_helicase_UvrD/REP"/>
</dbReference>
<keyword evidence="1" id="KW-0547">Nucleotide-binding</keyword>
<feature type="domain" description="UvrD-like helicase C-terminal" evidence="5">
    <location>
        <begin position="21"/>
        <end position="94"/>
    </location>
</feature>
<dbReference type="InterPro" id="IPR014017">
    <property type="entry name" value="DNA_helicase_UvrD-like_C"/>
</dbReference>
<evidence type="ECO:0000256" key="2">
    <source>
        <dbReference type="ARBA" id="ARBA00022801"/>
    </source>
</evidence>
<dbReference type="GO" id="GO:0031297">
    <property type="term" value="P:replication fork processing"/>
    <property type="evidence" value="ECO:0007669"/>
    <property type="project" value="TreeGrafter"/>
</dbReference>
<dbReference type="PANTHER" id="PTHR11070">
    <property type="entry name" value="UVRD / RECB / PCRA DNA HELICASE FAMILY MEMBER"/>
    <property type="match status" value="1"/>
</dbReference>
<keyword evidence="3 6" id="KW-0347">Helicase</keyword>